<feature type="signal peptide" evidence="2">
    <location>
        <begin position="1"/>
        <end position="19"/>
    </location>
</feature>
<proteinExistence type="predicted"/>
<dbReference type="AlphaFoldDB" id="A0A1H0E544"/>
<dbReference type="RefSeq" id="WP_091718176.1">
    <property type="nucleotide sequence ID" value="NZ_FNHS01000011.1"/>
</dbReference>
<organism evidence="3 4">
    <name type="scientific">Methylobacterium phyllostachyos</name>
    <dbReference type="NCBI Taxonomy" id="582672"/>
    <lineage>
        <taxon>Bacteria</taxon>
        <taxon>Pseudomonadati</taxon>
        <taxon>Pseudomonadota</taxon>
        <taxon>Alphaproteobacteria</taxon>
        <taxon>Hyphomicrobiales</taxon>
        <taxon>Methylobacteriaceae</taxon>
        <taxon>Methylobacterium</taxon>
    </lineage>
</organism>
<feature type="region of interest" description="Disordered" evidence="1">
    <location>
        <begin position="103"/>
        <end position="128"/>
    </location>
</feature>
<evidence type="ECO:0000313" key="4">
    <source>
        <dbReference type="Proteomes" id="UP000198704"/>
    </source>
</evidence>
<feature type="chain" id="PRO_5011461545" evidence="2">
    <location>
        <begin position="20"/>
        <end position="128"/>
    </location>
</feature>
<name>A0A1H0E544_9HYPH</name>
<accession>A0A1H0E544</accession>
<reference evidence="4" key="1">
    <citation type="submission" date="2016-10" db="EMBL/GenBank/DDBJ databases">
        <authorList>
            <person name="Varghese N."/>
            <person name="Submissions S."/>
        </authorList>
    </citation>
    <scope>NUCLEOTIDE SEQUENCE [LARGE SCALE GENOMIC DNA]</scope>
    <source>
        <strain evidence="4">BL47</strain>
    </source>
</reference>
<keyword evidence="4" id="KW-1185">Reference proteome</keyword>
<gene>
    <name evidence="3" type="ORF">SAMN05216360_11158</name>
</gene>
<evidence type="ECO:0000313" key="3">
    <source>
        <dbReference type="EMBL" id="SDN77574.1"/>
    </source>
</evidence>
<keyword evidence="2" id="KW-0732">Signal</keyword>
<evidence type="ECO:0000256" key="2">
    <source>
        <dbReference type="SAM" id="SignalP"/>
    </source>
</evidence>
<feature type="region of interest" description="Disordered" evidence="1">
    <location>
        <begin position="63"/>
        <end position="89"/>
    </location>
</feature>
<dbReference type="OrthoDB" id="7996005at2"/>
<dbReference type="Proteomes" id="UP000198704">
    <property type="component" value="Unassembled WGS sequence"/>
</dbReference>
<evidence type="ECO:0000256" key="1">
    <source>
        <dbReference type="SAM" id="MobiDB-lite"/>
    </source>
</evidence>
<sequence length="128" mass="14254">MKALLAAAMVFGSTAGAMADESYGDYRDYFDAKPATVASAPRRAPKMTYPIDMRRLGPADRVERYGYENGGTGRTADVRPRSWDGGYVPMDPRAASRDGFWSPLVQSSEGREPNQHSYVDRAGHQRFW</sequence>
<feature type="compositionally biased region" description="Basic and acidic residues" evidence="1">
    <location>
        <begin position="109"/>
        <end position="128"/>
    </location>
</feature>
<dbReference type="EMBL" id="FNHS01000011">
    <property type="protein sequence ID" value="SDN77574.1"/>
    <property type="molecule type" value="Genomic_DNA"/>
</dbReference>
<protein>
    <submittedName>
        <fullName evidence="3">Uncharacterized protein</fullName>
    </submittedName>
</protein>